<dbReference type="STRING" id="1703770.AMJ39_07575"/>
<dbReference type="Pfam" id="PF00535">
    <property type="entry name" value="Glycos_transf_2"/>
    <property type="match status" value="1"/>
</dbReference>
<dbReference type="Gene3D" id="3.90.550.10">
    <property type="entry name" value="Spore Coat Polysaccharide Biosynthesis Protein SpsA, Chain A"/>
    <property type="match status" value="1"/>
</dbReference>
<dbReference type="NCBIfam" id="NF010496">
    <property type="entry name" value="PRK13915.1"/>
    <property type="match status" value="1"/>
</dbReference>
<evidence type="ECO:0000256" key="2">
    <source>
        <dbReference type="ARBA" id="ARBA00006739"/>
    </source>
</evidence>
<dbReference type="EMBL" id="LIZS01000053">
    <property type="protein sequence ID" value="KPJ52552.1"/>
    <property type="molecule type" value="Genomic_DNA"/>
</dbReference>
<keyword evidence="4" id="KW-0808">Transferase</keyword>
<comment type="caution">
    <text evidence="7">The sequence shown here is derived from an EMBL/GenBank/DDBJ whole genome shotgun (WGS) entry which is preliminary data.</text>
</comment>
<comment type="similarity">
    <text evidence="2">Belongs to the glycosyltransferase 2 family.</text>
</comment>
<name>A0A0S7WQX8_UNCT6</name>
<reference evidence="7 8" key="1">
    <citation type="journal article" date="2015" name="Microbiome">
        <title>Genomic resolution of linkages in carbon, nitrogen, and sulfur cycling among widespread estuary sediment bacteria.</title>
        <authorList>
            <person name="Baker B.J."/>
            <person name="Lazar C.S."/>
            <person name="Teske A.P."/>
            <person name="Dick G.J."/>
        </authorList>
    </citation>
    <scope>NUCLEOTIDE SEQUENCE [LARGE SCALE GENOMIC DNA]</scope>
    <source>
        <strain evidence="7">DG_24</strain>
    </source>
</reference>
<dbReference type="Proteomes" id="UP000052008">
    <property type="component" value="Unassembled WGS sequence"/>
</dbReference>
<keyword evidence="3" id="KW-0328">Glycosyltransferase</keyword>
<dbReference type="AlphaFoldDB" id="A0A0S7WQX8"/>
<keyword evidence="5" id="KW-0460">Magnesium</keyword>
<evidence type="ECO:0000256" key="5">
    <source>
        <dbReference type="ARBA" id="ARBA00022842"/>
    </source>
</evidence>
<evidence type="ECO:0000313" key="7">
    <source>
        <dbReference type="EMBL" id="KPJ52552.1"/>
    </source>
</evidence>
<dbReference type="InterPro" id="IPR001173">
    <property type="entry name" value="Glyco_trans_2-like"/>
</dbReference>
<evidence type="ECO:0000259" key="6">
    <source>
        <dbReference type="Pfam" id="PF00535"/>
    </source>
</evidence>
<gene>
    <name evidence="7" type="ORF">AMJ39_07575</name>
</gene>
<evidence type="ECO:0000313" key="8">
    <source>
        <dbReference type="Proteomes" id="UP000052008"/>
    </source>
</evidence>
<feature type="domain" description="Glycosyltransferase 2-like" evidence="6">
    <location>
        <begin position="30"/>
        <end position="146"/>
    </location>
</feature>
<evidence type="ECO:0000256" key="3">
    <source>
        <dbReference type="ARBA" id="ARBA00022676"/>
    </source>
</evidence>
<dbReference type="GO" id="GO:0016757">
    <property type="term" value="F:glycosyltransferase activity"/>
    <property type="evidence" value="ECO:0007669"/>
    <property type="project" value="UniProtKB-KW"/>
</dbReference>
<evidence type="ECO:0000256" key="4">
    <source>
        <dbReference type="ARBA" id="ARBA00022679"/>
    </source>
</evidence>
<proteinExistence type="inferred from homology"/>
<comment type="cofactor">
    <cofactor evidence="1">
        <name>Mg(2+)</name>
        <dbReference type="ChEBI" id="CHEBI:18420"/>
    </cofactor>
</comment>
<dbReference type="PATRIC" id="fig|1703770.3.peg.2010"/>
<accession>A0A0S7WQX8</accession>
<dbReference type="SUPFAM" id="SSF53448">
    <property type="entry name" value="Nucleotide-diphospho-sugar transferases"/>
    <property type="match status" value="1"/>
</dbReference>
<dbReference type="InterPro" id="IPR050256">
    <property type="entry name" value="Glycosyltransferase_2"/>
</dbReference>
<dbReference type="PANTHER" id="PTHR48090">
    <property type="entry name" value="UNDECAPRENYL-PHOSPHATE 4-DEOXY-4-FORMAMIDO-L-ARABINOSE TRANSFERASE-RELATED"/>
    <property type="match status" value="1"/>
</dbReference>
<evidence type="ECO:0000256" key="1">
    <source>
        <dbReference type="ARBA" id="ARBA00001946"/>
    </source>
</evidence>
<dbReference type="PANTHER" id="PTHR48090:SF10">
    <property type="entry name" value="GLUCOSYL-3-PHOSPHOGLYCERATE SYNTHASE"/>
    <property type="match status" value="1"/>
</dbReference>
<organism evidence="7 8">
    <name type="scientific">candidate division TA06 bacterium DG_24</name>
    <dbReference type="NCBI Taxonomy" id="1703770"/>
    <lineage>
        <taxon>Bacteria</taxon>
        <taxon>Bacteria division TA06</taxon>
    </lineage>
</organism>
<sequence length="322" mass="37091">MSQNTYHHSEFQDLAKLVEQKQEQGLRISLAFPTLNEEATVGKEIVIIRAELMDRHQLIDEIAVIDSDSTDRTLEVARRFGAKTFLASECLPRLGKRRGKGENLWKSLYVLQGDIIVWLDADIKNIHPKFAYGLVGPLLQRPEISYVKAFYERHLTLENGRRAGGGGRVTEILVRPLFNLFYPDLASVIQPLSGEYAGRRNVLDAIPFSIGYGVETGMLIDIFQRHGLDAMAQVNLDRRDHRNQTTVALGRMAFGILQTFFRRLEQSGTLTSEQIMEQLPRLMHQIKVEGEQYTVHKYEIDEQERPPMITIDEYRKKWDRHE</sequence>
<dbReference type="InterPro" id="IPR029044">
    <property type="entry name" value="Nucleotide-diphossugar_trans"/>
</dbReference>
<protein>
    <submittedName>
        <fullName evidence="7">Glucosyl-3-phosphoglycerate synthase</fullName>
    </submittedName>
</protein>